<dbReference type="InterPro" id="IPR011009">
    <property type="entry name" value="Kinase-like_dom_sf"/>
</dbReference>
<keyword evidence="3" id="KW-0808">Transferase</keyword>
<keyword evidence="3" id="KW-0418">Kinase</keyword>
<dbReference type="GO" id="GO:0004672">
    <property type="term" value="F:protein kinase activity"/>
    <property type="evidence" value="ECO:0007669"/>
    <property type="project" value="InterPro"/>
</dbReference>
<dbReference type="OrthoDB" id="4062651at2759"/>
<dbReference type="PANTHER" id="PTHR48055:SF22">
    <property type="entry name" value="LEUCINE-RICH REPEAT RECEPTOR-LIKE SERINE_THREONINE_TYROSINE-PROTEIN KINASE SOBIR1"/>
    <property type="match status" value="1"/>
</dbReference>
<evidence type="ECO:0000313" key="3">
    <source>
        <dbReference type="EMBL" id="GFP83443.1"/>
    </source>
</evidence>
<feature type="domain" description="Protein kinase" evidence="2">
    <location>
        <begin position="1"/>
        <end position="95"/>
    </location>
</feature>
<keyword evidence="3" id="KW-0675">Receptor</keyword>
<reference evidence="3" key="1">
    <citation type="submission" date="2020-07" db="EMBL/GenBank/DDBJ databases">
        <title>Ethylene signaling mediates host invasion by parasitic plants.</title>
        <authorList>
            <person name="Yoshida S."/>
        </authorList>
    </citation>
    <scope>NUCLEOTIDE SEQUENCE</scope>
    <source>
        <strain evidence="3">Okayama</strain>
    </source>
</reference>
<dbReference type="GO" id="GO:0005524">
    <property type="term" value="F:ATP binding"/>
    <property type="evidence" value="ECO:0007669"/>
    <property type="project" value="InterPro"/>
</dbReference>
<dbReference type="SUPFAM" id="SSF56112">
    <property type="entry name" value="Protein kinase-like (PK-like)"/>
    <property type="match status" value="1"/>
</dbReference>
<dbReference type="GO" id="GO:0016020">
    <property type="term" value="C:membrane"/>
    <property type="evidence" value="ECO:0007669"/>
    <property type="project" value="TreeGrafter"/>
</dbReference>
<sequence>MNHSARIIHRGLKPANVLLDNEMEARISGFRLAKVGPDANTHVTTSNVAETVWYIAPEFYQTLCISAICIALVWFWVFWLMRNCRQMIFFSRRRR</sequence>
<dbReference type="Proteomes" id="UP000653305">
    <property type="component" value="Unassembled WGS sequence"/>
</dbReference>
<protein>
    <submittedName>
        <fullName evidence="3">Leucine-rich repeat receptor-like serine/threonine/tyrosine-protein kinase sobir1</fullName>
    </submittedName>
</protein>
<evidence type="ECO:0000259" key="2">
    <source>
        <dbReference type="PROSITE" id="PS50011"/>
    </source>
</evidence>
<keyword evidence="1" id="KW-1133">Transmembrane helix</keyword>
<keyword evidence="4" id="KW-1185">Reference proteome</keyword>
<dbReference type="AlphaFoldDB" id="A0A830BGX9"/>
<keyword evidence="1" id="KW-0812">Transmembrane</keyword>
<proteinExistence type="predicted"/>
<comment type="caution">
    <text evidence="3">The sequence shown here is derived from an EMBL/GenBank/DDBJ whole genome shotgun (WGS) entry which is preliminary data.</text>
</comment>
<dbReference type="InterPro" id="IPR051564">
    <property type="entry name" value="LRR_receptor-like_kinase"/>
</dbReference>
<dbReference type="Pfam" id="PF00069">
    <property type="entry name" value="Pkinase"/>
    <property type="match status" value="1"/>
</dbReference>
<organism evidence="3 4">
    <name type="scientific">Phtheirospermum japonicum</name>
    <dbReference type="NCBI Taxonomy" id="374723"/>
    <lineage>
        <taxon>Eukaryota</taxon>
        <taxon>Viridiplantae</taxon>
        <taxon>Streptophyta</taxon>
        <taxon>Embryophyta</taxon>
        <taxon>Tracheophyta</taxon>
        <taxon>Spermatophyta</taxon>
        <taxon>Magnoliopsida</taxon>
        <taxon>eudicotyledons</taxon>
        <taxon>Gunneridae</taxon>
        <taxon>Pentapetalae</taxon>
        <taxon>asterids</taxon>
        <taxon>lamiids</taxon>
        <taxon>Lamiales</taxon>
        <taxon>Orobanchaceae</taxon>
        <taxon>Orobanchaceae incertae sedis</taxon>
        <taxon>Phtheirospermum</taxon>
    </lineage>
</organism>
<name>A0A830BGX9_9LAMI</name>
<feature type="transmembrane region" description="Helical" evidence="1">
    <location>
        <begin position="59"/>
        <end position="81"/>
    </location>
</feature>
<dbReference type="InterPro" id="IPR000719">
    <property type="entry name" value="Prot_kinase_dom"/>
</dbReference>
<dbReference type="PROSITE" id="PS50011">
    <property type="entry name" value="PROTEIN_KINASE_DOM"/>
    <property type="match status" value="1"/>
</dbReference>
<evidence type="ECO:0000313" key="4">
    <source>
        <dbReference type="Proteomes" id="UP000653305"/>
    </source>
</evidence>
<evidence type="ECO:0000256" key="1">
    <source>
        <dbReference type="SAM" id="Phobius"/>
    </source>
</evidence>
<gene>
    <name evidence="3" type="ORF">PHJA_000487700</name>
</gene>
<keyword evidence="1" id="KW-0472">Membrane</keyword>
<dbReference type="PANTHER" id="PTHR48055">
    <property type="entry name" value="LEUCINE-RICH REPEAT RECEPTOR PROTEIN KINASE EMS1"/>
    <property type="match status" value="1"/>
</dbReference>
<accession>A0A830BGX9</accession>
<dbReference type="Gene3D" id="1.10.510.10">
    <property type="entry name" value="Transferase(Phosphotransferase) domain 1"/>
    <property type="match status" value="1"/>
</dbReference>
<dbReference type="EMBL" id="BMAC01000063">
    <property type="protein sequence ID" value="GFP83443.1"/>
    <property type="molecule type" value="Genomic_DNA"/>
</dbReference>